<comment type="caution">
    <text evidence="1">The sequence shown here is derived from an EMBL/GenBank/DDBJ whole genome shotgun (WGS) entry which is preliminary data.</text>
</comment>
<proteinExistence type="predicted"/>
<accession>A0ABW3Z7Y9</accession>
<gene>
    <name evidence="1" type="ORF">ACFQ4O_09685</name>
</gene>
<sequence>FRRLARGEASAPPLDRLDAALAAALDPRLADRSDVDELPLWIVALRGALARHPGLFGAPAPVGGVA</sequence>
<dbReference type="Proteomes" id="UP001597171">
    <property type="component" value="Unassembled WGS sequence"/>
</dbReference>
<organism evidence="1 2">
    <name type="scientific">Methylopila musalis</name>
    <dbReference type="NCBI Taxonomy" id="1134781"/>
    <lineage>
        <taxon>Bacteria</taxon>
        <taxon>Pseudomonadati</taxon>
        <taxon>Pseudomonadota</taxon>
        <taxon>Alphaproteobacteria</taxon>
        <taxon>Hyphomicrobiales</taxon>
        <taxon>Methylopilaceae</taxon>
        <taxon>Methylopila</taxon>
    </lineage>
</organism>
<reference evidence="2" key="1">
    <citation type="journal article" date="2019" name="Int. J. Syst. Evol. Microbiol.">
        <title>The Global Catalogue of Microorganisms (GCM) 10K type strain sequencing project: providing services to taxonomists for standard genome sequencing and annotation.</title>
        <authorList>
            <consortium name="The Broad Institute Genomics Platform"/>
            <consortium name="The Broad Institute Genome Sequencing Center for Infectious Disease"/>
            <person name="Wu L."/>
            <person name="Ma J."/>
        </authorList>
    </citation>
    <scope>NUCLEOTIDE SEQUENCE [LARGE SCALE GENOMIC DNA]</scope>
    <source>
        <strain evidence="2">CCUG 61696</strain>
    </source>
</reference>
<protein>
    <submittedName>
        <fullName evidence="1">Uncharacterized protein</fullName>
    </submittedName>
</protein>
<evidence type="ECO:0000313" key="2">
    <source>
        <dbReference type="Proteomes" id="UP001597171"/>
    </source>
</evidence>
<dbReference type="EMBL" id="JBHTMX010000074">
    <property type="protein sequence ID" value="MFD1332266.1"/>
    <property type="molecule type" value="Genomic_DNA"/>
</dbReference>
<dbReference type="RefSeq" id="WP_378775487.1">
    <property type="nucleotide sequence ID" value="NZ_JBHTMX010000074.1"/>
</dbReference>
<feature type="non-terminal residue" evidence="1">
    <location>
        <position position="1"/>
    </location>
</feature>
<name>A0ABW3Z7Y9_9HYPH</name>
<keyword evidence="2" id="KW-1185">Reference proteome</keyword>
<evidence type="ECO:0000313" key="1">
    <source>
        <dbReference type="EMBL" id="MFD1332266.1"/>
    </source>
</evidence>